<sequence length="101" mass="11502">MEETVLNLIMHTGEARMYAAEAISSAKSNDYIKAKKLIQKANEELGYAHNSQSSIIQGEKEKENNEISLLLMHGEDHLMTVMLFIDIAREIVEVYEKFSNI</sequence>
<keyword evidence="6" id="KW-0460">Magnesium</keyword>
<dbReference type="InterPro" id="IPR036542">
    <property type="entry name" value="PTS_IIA_lac/cel_sf"/>
</dbReference>
<dbReference type="STRING" id="137838.GCA_001458595_00711"/>
<evidence type="ECO:0000256" key="2">
    <source>
        <dbReference type="ARBA" id="ARBA00022597"/>
    </source>
</evidence>
<evidence type="ECO:0000256" key="6">
    <source>
        <dbReference type="PIRSR" id="PIRSR000699-2"/>
    </source>
</evidence>
<dbReference type="Proteomes" id="UP000220840">
    <property type="component" value="Unassembled WGS sequence"/>
</dbReference>
<reference evidence="11 13" key="2">
    <citation type="submission" date="2018-06" db="EMBL/GenBank/DDBJ databases">
        <authorList>
            <consortium name="IHU Genomes"/>
        </authorList>
    </citation>
    <scope>NUCLEOTIDE SEQUENCE [LARGE SCALE GENOMIC DNA]</scope>
    <source>
        <strain evidence="11 13">NEC25</strain>
    </source>
</reference>
<keyword evidence="3 8" id="KW-0808">Transferase</keyword>
<dbReference type="InterPro" id="IPR003188">
    <property type="entry name" value="PTS_IIA_lac/cel"/>
</dbReference>
<dbReference type="Proteomes" id="UP001189143">
    <property type="component" value="Unassembled WGS sequence"/>
</dbReference>
<name>A0A2A7MCY0_9CLOT</name>
<gene>
    <name evidence="11" type="primary">licA_2</name>
    <name evidence="9" type="ORF">CNEO2_800012</name>
    <name evidence="8" type="ORF">CNEO_45340</name>
    <name evidence="11" type="ORF">CNEONATNEC25_00466</name>
    <name evidence="10" type="ORF">CQ394_19020</name>
</gene>
<keyword evidence="2" id="KW-0762">Sugar transport</keyword>
<organism evidence="10 12">
    <name type="scientific">Clostridium neonatale</name>
    <dbReference type="NCBI Taxonomy" id="137838"/>
    <lineage>
        <taxon>Bacteria</taxon>
        <taxon>Bacillati</taxon>
        <taxon>Bacillota</taxon>
        <taxon>Clostridia</taxon>
        <taxon>Eubacteriales</taxon>
        <taxon>Clostridiaceae</taxon>
        <taxon>Clostridium</taxon>
    </lineage>
</organism>
<feature type="binding site" evidence="6">
    <location>
        <position position="76"/>
    </location>
    <ligand>
        <name>Mg(2+)</name>
        <dbReference type="ChEBI" id="CHEBI:18420"/>
        <note>ligand shared between all trimeric partners</note>
    </ligand>
</feature>
<proteinExistence type="predicted"/>
<dbReference type="EC" id="2.7.1.-" evidence="8 11"/>
<feature type="modified residue" description="Phosphohistidine; by HPr" evidence="7">
    <location>
        <position position="73"/>
    </location>
</feature>
<evidence type="ECO:0000313" key="13">
    <source>
        <dbReference type="Proteomes" id="UP000431451"/>
    </source>
</evidence>
<evidence type="ECO:0000256" key="7">
    <source>
        <dbReference type="PROSITE-ProRule" id="PRU00418"/>
    </source>
</evidence>
<dbReference type="AlphaFoldDB" id="A0A2A7MCY0"/>
<evidence type="ECO:0000256" key="4">
    <source>
        <dbReference type="ARBA" id="ARBA00022683"/>
    </source>
</evidence>
<dbReference type="PROSITE" id="PS51095">
    <property type="entry name" value="PTS_EIIA_TYPE_3"/>
    <property type="match status" value="1"/>
</dbReference>
<reference evidence="8" key="3">
    <citation type="submission" date="2021-10" db="EMBL/GenBank/DDBJ databases">
        <authorList>
            <person name="Mesa V."/>
        </authorList>
    </citation>
    <scope>NUCLEOTIDE SEQUENCE</scope>
    <source>
        <strain evidence="8">CC3_PB</strain>
    </source>
</reference>
<reference evidence="9" key="4">
    <citation type="submission" date="2022-10" db="EMBL/GenBank/DDBJ databases">
        <authorList>
            <person name="Aires J."/>
            <person name="Mesa V."/>
        </authorList>
    </citation>
    <scope>NUCLEOTIDE SEQUENCE</scope>
    <source>
        <strain evidence="9">Clostridium neonatale JD116</strain>
    </source>
</reference>
<evidence type="ECO:0000256" key="3">
    <source>
        <dbReference type="ARBA" id="ARBA00022679"/>
    </source>
</evidence>
<dbReference type="OrthoDB" id="389577at2"/>
<dbReference type="Proteomes" id="UP000789738">
    <property type="component" value="Unassembled WGS sequence"/>
</dbReference>
<keyword evidence="6" id="KW-0479">Metal-binding</keyword>
<protein>
    <submittedName>
        <fullName evidence="11">Lichenan-specific phosphotransferase enzyme IIA component</fullName>
        <ecNumber evidence="8 11">2.7.1.-</ecNumber>
    </submittedName>
    <submittedName>
        <fullName evidence="10">PTS lactose/cellobiose transporter subunit IIA</fullName>
    </submittedName>
    <submittedName>
        <fullName evidence="8">PTS system, lactose/cellobiose-family IIA component</fullName>
    </submittedName>
</protein>
<dbReference type="GeneID" id="68875785"/>
<dbReference type="GO" id="GO:0009401">
    <property type="term" value="P:phosphoenolpyruvate-dependent sugar phosphotransferase system"/>
    <property type="evidence" value="ECO:0007669"/>
    <property type="project" value="UniProtKB-KW"/>
</dbReference>
<evidence type="ECO:0000313" key="10">
    <source>
        <dbReference type="EMBL" id="PEG29449.1"/>
    </source>
</evidence>
<dbReference type="CDD" id="cd00215">
    <property type="entry name" value="PTS_IIA_lac"/>
    <property type="match status" value="1"/>
</dbReference>
<dbReference type="EMBL" id="CAMTCP010000282">
    <property type="protein sequence ID" value="CAI3688337.1"/>
    <property type="molecule type" value="Genomic_DNA"/>
</dbReference>
<dbReference type="Proteomes" id="UP000431451">
    <property type="component" value="Unassembled WGS sequence"/>
</dbReference>
<dbReference type="GO" id="GO:0016740">
    <property type="term" value="F:transferase activity"/>
    <property type="evidence" value="ECO:0007669"/>
    <property type="project" value="UniProtKB-KW"/>
</dbReference>
<evidence type="ECO:0000313" key="11">
    <source>
        <dbReference type="EMBL" id="VCT82879.1"/>
    </source>
</evidence>
<evidence type="ECO:0000256" key="5">
    <source>
        <dbReference type="PIRSR" id="PIRSR000699-1"/>
    </source>
</evidence>
<evidence type="ECO:0000256" key="1">
    <source>
        <dbReference type="ARBA" id="ARBA00022448"/>
    </source>
</evidence>
<dbReference type="EMBL" id="PDCJ01000004">
    <property type="protein sequence ID" value="PEG29449.1"/>
    <property type="molecule type" value="Genomic_DNA"/>
</dbReference>
<dbReference type="EMBL" id="CAKJVE010000004">
    <property type="protein sequence ID" value="CAG9711472.1"/>
    <property type="molecule type" value="Genomic_DNA"/>
</dbReference>
<feature type="active site" description="Tele-phosphohistidine intermediate" evidence="5">
    <location>
        <position position="73"/>
    </location>
</feature>
<evidence type="ECO:0000313" key="8">
    <source>
        <dbReference type="EMBL" id="CAG9711472.1"/>
    </source>
</evidence>
<dbReference type="EMBL" id="UWJD01000001">
    <property type="protein sequence ID" value="VCT82879.1"/>
    <property type="molecule type" value="Genomic_DNA"/>
</dbReference>
<comment type="cofactor">
    <cofactor evidence="6">
        <name>Mg(2+)</name>
        <dbReference type="ChEBI" id="CHEBI:18420"/>
    </cofactor>
    <text evidence="6">Binds 1 Mg(2+) ion per trimer.</text>
</comment>
<dbReference type="PANTHER" id="PTHR34382">
    <property type="entry name" value="PTS SYSTEM N,N'-DIACETYLCHITOBIOSE-SPECIFIC EIIA COMPONENT"/>
    <property type="match status" value="1"/>
</dbReference>
<accession>A0A2A7MCY0</accession>
<reference evidence="10 12" key="1">
    <citation type="submission" date="2017-10" db="EMBL/GenBank/DDBJ databases">
        <title>Effective Description of Clostridium neonatale sp. nov. linked to necrotizing enterocolitis in neonates and a clarification of species assignable to the genus Clostridium (Prazmowski 1880) emend. Lawson and Rainey 2016.</title>
        <authorList>
            <person name="Bernard K."/>
            <person name="Burdz T."/>
            <person name="Wiebe D."/>
            <person name="Balcewich B."/>
            <person name="Alfa M."/>
            <person name="Bernier A.-M."/>
        </authorList>
    </citation>
    <scope>NUCLEOTIDE SEQUENCE [LARGE SCALE GENOMIC DNA]</scope>
    <source>
        <strain evidence="10 12">LCDC99A005</strain>
    </source>
</reference>
<evidence type="ECO:0000313" key="9">
    <source>
        <dbReference type="EMBL" id="CAI3688337.1"/>
    </source>
</evidence>
<dbReference type="Gene3D" id="1.20.58.80">
    <property type="entry name" value="Phosphotransferase system, lactose/cellobiose-type IIA subunit"/>
    <property type="match status" value="1"/>
</dbReference>
<dbReference type="RefSeq" id="WP_058293656.1">
    <property type="nucleotide sequence ID" value="NZ_CAKJVD010000016.1"/>
</dbReference>
<keyword evidence="1" id="KW-0813">Transport</keyword>
<dbReference type="PIRSF" id="PIRSF000699">
    <property type="entry name" value="PTS_IILac_III"/>
    <property type="match status" value="1"/>
</dbReference>
<dbReference type="SUPFAM" id="SSF46973">
    <property type="entry name" value="Enzyme IIa from lactose specific PTS, IIa-lac"/>
    <property type="match status" value="1"/>
</dbReference>
<keyword evidence="12" id="KW-1185">Reference proteome</keyword>
<dbReference type="GO" id="GO:0046872">
    <property type="term" value="F:metal ion binding"/>
    <property type="evidence" value="ECO:0007669"/>
    <property type="project" value="UniProtKB-KW"/>
</dbReference>
<evidence type="ECO:0000313" key="12">
    <source>
        <dbReference type="Proteomes" id="UP000220840"/>
    </source>
</evidence>
<dbReference type="Pfam" id="PF02255">
    <property type="entry name" value="PTS_IIA"/>
    <property type="match status" value="1"/>
</dbReference>
<dbReference type="PANTHER" id="PTHR34382:SF7">
    <property type="entry name" value="PTS SYSTEM N,N'-DIACETYLCHITOBIOSE-SPECIFIC EIIA COMPONENT"/>
    <property type="match status" value="1"/>
</dbReference>
<keyword evidence="4" id="KW-0598">Phosphotransferase system</keyword>